<protein>
    <submittedName>
        <fullName evidence="2">Uncharacterized protein LOC106012666</fullName>
    </submittedName>
</protein>
<accession>A0ABM1A6G7</accession>
<evidence type="ECO:0000313" key="2">
    <source>
        <dbReference type="RefSeq" id="XP_012941738.1"/>
    </source>
</evidence>
<dbReference type="GeneID" id="106012666"/>
<dbReference type="Pfam" id="PF09612">
    <property type="entry name" value="HtrL_YibB"/>
    <property type="match status" value="1"/>
</dbReference>
<organism evidence="1 2">
    <name type="scientific">Aplysia californica</name>
    <name type="common">California sea hare</name>
    <dbReference type="NCBI Taxonomy" id="6500"/>
    <lineage>
        <taxon>Eukaryota</taxon>
        <taxon>Metazoa</taxon>
        <taxon>Spiralia</taxon>
        <taxon>Lophotrochozoa</taxon>
        <taxon>Mollusca</taxon>
        <taxon>Gastropoda</taxon>
        <taxon>Heterobranchia</taxon>
        <taxon>Euthyneura</taxon>
        <taxon>Tectipleura</taxon>
        <taxon>Aplysiida</taxon>
        <taxon>Aplysioidea</taxon>
        <taxon>Aplysiidae</taxon>
        <taxon>Aplysia</taxon>
    </lineage>
</organism>
<evidence type="ECO:0000313" key="1">
    <source>
        <dbReference type="Proteomes" id="UP000694888"/>
    </source>
</evidence>
<reference evidence="2" key="1">
    <citation type="submission" date="2025-08" db="UniProtKB">
        <authorList>
            <consortium name="RefSeq"/>
        </authorList>
    </citation>
    <scope>IDENTIFICATION</scope>
</reference>
<dbReference type="Proteomes" id="UP000694888">
    <property type="component" value="Unplaced"/>
</dbReference>
<dbReference type="InterPro" id="IPR011735">
    <property type="entry name" value="WlaTC/HtrL_glycosyltransf"/>
</dbReference>
<gene>
    <name evidence="2" type="primary">LOC106012666</name>
</gene>
<keyword evidence="1" id="KW-1185">Reference proteome</keyword>
<sequence>MPPSHVIMSRYVIGYKRSLTLLLLLCGGLAMYLTAFSTHKDTREYVPLFQGHPGYDITLVTMYLNLGKFQKGGGNHFYTTEGYLGWMKSWGWLNNTVVAFFDDDKILEVFRKIRSAQPPERTIIHKISRDELPAFKDFDKIKKMFAQPSYPKHYPNTVKAEYSCAVSAKTDVLDKVLTSEKINTKYLAWLDIGYFRLLTYPKFYPANKTYKLEVPEGFKDDTVAFSVVNDHGNALEQKPWDIIRHNMVWVASGLIVGTPKVMQHYVKDFRAARSELLAQNMMSTGQQILASLYSKKMKTQPSIGYSLYSCTEGQFGMYASDRIYFCFGFKCKEAAEIRSGGKNGTVTGTKIPG</sequence>
<name>A0ABM1A6G7_APLCA</name>
<dbReference type="RefSeq" id="XP_012941738.1">
    <property type="nucleotide sequence ID" value="XM_013086284.2"/>
</dbReference>
<proteinExistence type="predicted"/>